<evidence type="ECO:0000256" key="1">
    <source>
        <dbReference type="SAM" id="MobiDB-lite"/>
    </source>
</evidence>
<protein>
    <submittedName>
        <fullName evidence="2">Uncharacterized protein</fullName>
    </submittedName>
</protein>
<reference evidence="2" key="1">
    <citation type="submission" date="2013-04" db="EMBL/GenBank/DDBJ databases">
        <title>The Genome Sequence of Fonticula alba ATCC 38817.</title>
        <authorList>
            <consortium name="The Broad Institute Genomics Platform"/>
            <person name="Russ C."/>
            <person name="Cuomo C."/>
            <person name="Burger G."/>
            <person name="Gray M.W."/>
            <person name="Holland P.W.H."/>
            <person name="King N."/>
            <person name="Lang F.B.F."/>
            <person name="Roger A.J."/>
            <person name="Ruiz-Trillo I."/>
            <person name="Brown M."/>
            <person name="Walker B."/>
            <person name="Young S."/>
            <person name="Zeng Q."/>
            <person name="Gargeya S."/>
            <person name="Fitzgerald M."/>
            <person name="Haas B."/>
            <person name="Abouelleil A."/>
            <person name="Allen A.W."/>
            <person name="Alvarado L."/>
            <person name="Arachchi H.M."/>
            <person name="Berlin A.M."/>
            <person name="Chapman S.B."/>
            <person name="Gainer-Dewar J."/>
            <person name="Goldberg J."/>
            <person name="Griggs A."/>
            <person name="Gujja S."/>
            <person name="Hansen M."/>
            <person name="Howarth C."/>
            <person name="Imamovic A."/>
            <person name="Ireland A."/>
            <person name="Larimer J."/>
            <person name="McCowan C."/>
            <person name="Murphy C."/>
            <person name="Pearson M."/>
            <person name="Poon T.W."/>
            <person name="Priest M."/>
            <person name="Roberts A."/>
            <person name="Saif S."/>
            <person name="Shea T."/>
            <person name="Sisk P."/>
            <person name="Sykes S."/>
            <person name="Wortman J."/>
            <person name="Nusbaum C."/>
            <person name="Birren B."/>
        </authorList>
    </citation>
    <scope>NUCLEOTIDE SEQUENCE [LARGE SCALE GENOMIC DNA]</scope>
    <source>
        <strain evidence="2">ATCC 38817</strain>
    </source>
</reference>
<proteinExistence type="predicted"/>
<feature type="compositionally biased region" description="Basic residues" evidence="1">
    <location>
        <begin position="1"/>
        <end position="11"/>
    </location>
</feature>
<evidence type="ECO:0000313" key="2">
    <source>
        <dbReference type="EMBL" id="KCV70471.1"/>
    </source>
</evidence>
<gene>
    <name evidence="2" type="ORF">H696_02812</name>
</gene>
<feature type="compositionally biased region" description="Pro residues" evidence="1">
    <location>
        <begin position="20"/>
        <end position="41"/>
    </location>
</feature>
<feature type="region of interest" description="Disordered" evidence="1">
    <location>
        <begin position="468"/>
        <end position="498"/>
    </location>
</feature>
<dbReference type="Proteomes" id="UP000030693">
    <property type="component" value="Unassembled WGS sequence"/>
</dbReference>
<dbReference type="RefSeq" id="XP_009494987.1">
    <property type="nucleotide sequence ID" value="XM_009496712.1"/>
</dbReference>
<sequence>MSAPPPRKRTRSSTQASAQPAPPPPPPAPPAARAPSPPSPASPREDSPDSLELLSPDSVIVSDLPNVRMKDLTPAEQQELILLRKKRKRELERRRRIVRKNALILERIQSRAAVTTTSTSTHPEAERSASQAGPVASMAAPRRSAPMPDTDERPAGSNGPTGAPASTRAGSARGSRARPGRANTSAPAANVASSAGGASTGTTAAPTSGAAAAAPAAPSPAAVAAVSKHPSAGTFVVPPADHLAEARARACGSDILDVLARRARGLLPSGRPVTTSVSSQAPRYSCQDGPSGLCFWRGHSLERGAIVTLLAYPPATGDSDMDFGIGKPDEYLARVLTVEPCLRGLTGRPGPSCVPAPEHLSYSQEDTYPHHPCAHFRFRWLVPQPEADLSRHLVADGSLVSVPLADFRQGPVHPGRLPVSRIRRIVQFPSCHVDRPSATWPDRGPIPERWRGTPMRYDPLAMLLTAAEADSTDSSPGTGGPDGHAGDGDPRPFSPRHFYTSYSTIRERMIREAASNPNHPSLRIGGSAAAGSSGSPSG</sequence>
<feature type="compositionally biased region" description="Low complexity" evidence="1">
    <location>
        <begin position="180"/>
        <end position="213"/>
    </location>
</feature>
<accession>A0A058Z8S9</accession>
<evidence type="ECO:0000313" key="3">
    <source>
        <dbReference type="Proteomes" id="UP000030693"/>
    </source>
</evidence>
<dbReference type="GeneID" id="20527537"/>
<dbReference type="AlphaFoldDB" id="A0A058Z8S9"/>
<dbReference type="EMBL" id="KB932204">
    <property type="protein sequence ID" value="KCV70471.1"/>
    <property type="molecule type" value="Genomic_DNA"/>
</dbReference>
<feature type="region of interest" description="Disordered" evidence="1">
    <location>
        <begin position="1"/>
        <end position="57"/>
    </location>
</feature>
<feature type="compositionally biased region" description="Low complexity" evidence="1">
    <location>
        <begin position="161"/>
        <end position="174"/>
    </location>
</feature>
<name>A0A058Z8S9_FONAL</name>
<organism evidence="2">
    <name type="scientific">Fonticula alba</name>
    <name type="common">Slime mold</name>
    <dbReference type="NCBI Taxonomy" id="691883"/>
    <lineage>
        <taxon>Eukaryota</taxon>
        <taxon>Rotosphaerida</taxon>
        <taxon>Fonticulaceae</taxon>
        <taxon>Fonticula</taxon>
    </lineage>
</organism>
<feature type="region of interest" description="Disordered" evidence="1">
    <location>
        <begin position="512"/>
        <end position="538"/>
    </location>
</feature>
<keyword evidence="3" id="KW-1185">Reference proteome</keyword>
<feature type="region of interest" description="Disordered" evidence="1">
    <location>
        <begin position="113"/>
        <end position="213"/>
    </location>
</feature>
<feature type="compositionally biased region" description="Low complexity" evidence="1">
    <location>
        <begin position="525"/>
        <end position="538"/>
    </location>
</feature>